<sequence>MGPEGLNGGGSGGRSCVGVEKVEVFQSEVASVLIKSSANVCSSSLLTKKEPSVWKKIPDAASGFHDEVAVNHVNFGIKMTPALGDNQAQKKSGKLSRVNNGSCKRSRLAQVEISVSEMVLENVKGNCSEPVTEFNQVLKQKNISKRGEKRNRKAPKTRGDTFSLKNGLVSFSSAGVNSFIGDYGSKTDLFDVTKHIDDLSLNELLDGNYKCPFYSKDKVKEVTTSNENLLLSLRKAWSILELQKHGPSQKNIESDKSSAELSCYGSSSANRCVVDNEDLQTAECTLSSVVLDSNKNLNSPMVVVNLPLNPPIDVLNRLSLPPSKDLDSLLLDAIKPASSSRSNSDLRLGRLGSWRSGLPPFPWSQSSSAQPKSVSDTIKLSTTRNSCQGRWARVENCVNHPNDSPRVVIDLESLTFDETLVPSLTREMTPPHTEKKAPSANFPLPIKQIEESSALCSTSHDLPDEHSLGVLGAAQTLYGIASLSMKNPNGMPKWQTKPSKKQLSRIYKSKAKNRESGNQFVEPKSISGTGSILNADGVVRSKKLKLSVDVRSTKINGAYSSKRGPLNSSALQRVTSSPTPSKLFESTIPEMRNGSKNVVNRSCTMPPPSSRVIDNACGSRLKLS</sequence>
<protein>
    <submittedName>
        <fullName evidence="2">Uncharacterized protein</fullName>
    </submittedName>
</protein>
<dbReference type="EMBL" id="BAABME010002416">
    <property type="protein sequence ID" value="GAA0154534.1"/>
    <property type="molecule type" value="Genomic_DNA"/>
</dbReference>
<gene>
    <name evidence="2" type="ORF">LIER_12485</name>
</gene>
<evidence type="ECO:0000256" key="1">
    <source>
        <dbReference type="SAM" id="MobiDB-lite"/>
    </source>
</evidence>
<evidence type="ECO:0000313" key="3">
    <source>
        <dbReference type="Proteomes" id="UP001454036"/>
    </source>
</evidence>
<dbReference type="AlphaFoldDB" id="A0AAV3PRW9"/>
<comment type="caution">
    <text evidence="2">The sequence shown here is derived from an EMBL/GenBank/DDBJ whole genome shotgun (WGS) entry which is preliminary data.</text>
</comment>
<dbReference type="Proteomes" id="UP001454036">
    <property type="component" value="Unassembled WGS sequence"/>
</dbReference>
<feature type="compositionally biased region" description="Polar residues" evidence="1">
    <location>
        <begin position="566"/>
        <end position="580"/>
    </location>
</feature>
<evidence type="ECO:0000313" key="2">
    <source>
        <dbReference type="EMBL" id="GAA0154534.1"/>
    </source>
</evidence>
<reference evidence="2 3" key="1">
    <citation type="submission" date="2024-01" db="EMBL/GenBank/DDBJ databases">
        <title>The complete chloroplast genome sequence of Lithospermum erythrorhizon: insights into the phylogenetic relationship among Boraginaceae species and the maternal lineages of purple gromwells.</title>
        <authorList>
            <person name="Okada T."/>
            <person name="Watanabe K."/>
        </authorList>
    </citation>
    <scope>NUCLEOTIDE SEQUENCE [LARGE SCALE GENOMIC DNA]</scope>
</reference>
<accession>A0AAV3PRW9</accession>
<dbReference type="PANTHER" id="PTHR36723:SF1">
    <property type="entry name" value="F22C12.19"/>
    <property type="match status" value="1"/>
</dbReference>
<keyword evidence="3" id="KW-1185">Reference proteome</keyword>
<organism evidence="2 3">
    <name type="scientific">Lithospermum erythrorhizon</name>
    <name type="common">Purple gromwell</name>
    <name type="synonym">Lithospermum officinale var. erythrorhizon</name>
    <dbReference type="NCBI Taxonomy" id="34254"/>
    <lineage>
        <taxon>Eukaryota</taxon>
        <taxon>Viridiplantae</taxon>
        <taxon>Streptophyta</taxon>
        <taxon>Embryophyta</taxon>
        <taxon>Tracheophyta</taxon>
        <taxon>Spermatophyta</taxon>
        <taxon>Magnoliopsida</taxon>
        <taxon>eudicotyledons</taxon>
        <taxon>Gunneridae</taxon>
        <taxon>Pentapetalae</taxon>
        <taxon>asterids</taxon>
        <taxon>lamiids</taxon>
        <taxon>Boraginales</taxon>
        <taxon>Boraginaceae</taxon>
        <taxon>Boraginoideae</taxon>
        <taxon>Lithospermeae</taxon>
        <taxon>Lithospermum</taxon>
    </lineage>
</organism>
<feature type="region of interest" description="Disordered" evidence="1">
    <location>
        <begin position="560"/>
        <end position="581"/>
    </location>
</feature>
<name>A0AAV3PRW9_LITER</name>
<dbReference type="PANTHER" id="PTHR36723">
    <property type="entry name" value="F22C12.19"/>
    <property type="match status" value="1"/>
</dbReference>
<proteinExistence type="predicted"/>